<dbReference type="HOGENOM" id="CLU_2073002_0_0_1"/>
<protein>
    <submittedName>
        <fullName evidence="8">Putative oligopeptide transporter</fullName>
    </submittedName>
</protein>
<dbReference type="InterPro" id="IPR004813">
    <property type="entry name" value="OPT"/>
</dbReference>
<dbReference type="OrthoDB" id="77405at2759"/>
<evidence type="ECO:0000256" key="7">
    <source>
        <dbReference type="SAM" id="Phobius"/>
    </source>
</evidence>
<name>A0A066XCU9_COLSU</name>
<organism evidence="8 9">
    <name type="scientific">Colletotrichum sublineola</name>
    <name type="common">Sorghum anthracnose fungus</name>
    <dbReference type="NCBI Taxonomy" id="1173701"/>
    <lineage>
        <taxon>Eukaryota</taxon>
        <taxon>Fungi</taxon>
        <taxon>Dikarya</taxon>
        <taxon>Ascomycota</taxon>
        <taxon>Pezizomycotina</taxon>
        <taxon>Sordariomycetes</taxon>
        <taxon>Hypocreomycetidae</taxon>
        <taxon>Glomerellales</taxon>
        <taxon>Glomerellaceae</taxon>
        <taxon>Colletotrichum</taxon>
        <taxon>Colletotrichum graminicola species complex</taxon>
    </lineage>
</organism>
<dbReference type="Pfam" id="PF03169">
    <property type="entry name" value="OPT"/>
    <property type="match status" value="1"/>
</dbReference>
<evidence type="ECO:0000256" key="3">
    <source>
        <dbReference type="ARBA" id="ARBA00022448"/>
    </source>
</evidence>
<evidence type="ECO:0000256" key="1">
    <source>
        <dbReference type="ARBA" id="ARBA00004141"/>
    </source>
</evidence>
<dbReference type="GO" id="GO:0000329">
    <property type="term" value="C:fungal-type vacuole membrane"/>
    <property type="evidence" value="ECO:0007669"/>
    <property type="project" value="TreeGrafter"/>
</dbReference>
<dbReference type="GO" id="GO:0035673">
    <property type="term" value="F:oligopeptide transmembrane transporter activity"/>
    <property type="evidence" value="ECO:0007669"/>
    <property type="project" value="InterPro"/>
</dbReference>
<sequence length="118" mass="12612">MGARYGVKHTQCIASAADVASALTSNFRTGFLLRTPPNKQFIAQAISTFVSVWLAPGLFVLFTTAYPCITHAKLDHCPFLVPLVRSYAAVAKLVTSPKVPIPLSSGIFSIVLGIFSIS</sequence>
<comment type="subcellular location">
    <subcellularLocation>
        <location evidence="1">Membrane</location>
        <topology evidence="1">Multi-pass membrane protein</topology>
    </subcellularLocation>
</comment>
<keyword evidence="4 7" id="KW-0812">Transmembrane</keyword>
<dbReference type="PANTHER" id="PTHR31645:SF3">
    <property type="entry name" value="OLIGOPEPTIDE TRANSPORTER"/>
    <property type="match status" value="1"/>
</dbReference>
<dbReference type="Proteomes" id="UP000027238">
    <property type="component" value="Unassembled WGS sequence"/>
</dbReference>
<dbReference type="PANTHER" id="PTHR31645">
    <property type="entry name" value="OLIGOPEPTIDE TRANSPORTER YGL114W-RELATED"/>
    <property type="match status" value="1"/>
</dbReference>
<comment type="similarity">
    <text evidence="2">Belongs to the oligopeptide OPT transporter family.</text>
</comment>
<comment type="caution">
    <text evidence="8">The sequence shown here is derived from an EMBL/GenBank/DDBJ whole genome shotgun (WGS) entry which is preliminary data.</text>
</comment>
<evidence type="ECO:0000313" key="9">
    <source>
        <dbReference type="Proteomes" id="UP000027238"/>
    </source>
</evidence>
<accession>A0A066XCU9</accession>
<keyword evidence="9" id="KW-1185">Reference proteome</keyword>
<dbReference type="eggNOG" id="ENOG502QUDW">
    <property type="taxonomic scope" value="Eukaryota"/>
</dbReference>
<reference evidence="9" key="1">
    <citation type="journal article" date="2014" name="Genome Announc.">
        <title>Draft genome sequence of Colletotrichum sublineola, a destructive pathogen of cultivated sorghum.</title>
        <authorList>
            <person name="Baroncelli R."/>
            <person name="Sanz-Martin J.M."/>
            <person name="Rech G.E."/>
            <person name="Sukno S.A."/>
            <person name="Thon M.R."/>
        </authorList>
    </citation>
    <scope>NUCLEOTIDE SEQUENCE [LARGE SCALE GENOMIC DNA]</scope>
    <source>
        <strain evidence="9">TX430BB</strain>
    </source>
</reference>
<dbReference type="STRING" id="1173701.A0A066XCU9"/>
<dbReference type="InterPro" id="IPR045035">
    <property type="entry name" value="YSL-like"/>
</dbReference>
<gene>
    <name evidence="8" type="ORF">CSUB01_12294</name>
</gene>
<proteinExistence type="inferred from homology"/>
<keyword evidence="3" id="KW-0813">Transport</keyword>
<dbReference type="AlphaFoldDB" id="A0A066XCU9"/>
<keyword evidence="6 7" id="KW-0472">Membrane</keyword>
<keyword evidence="5 7" id="KW-1133">Transmembrane helix</keyword>
<evidence type="ECO:0000313" key="8">
    <source>
        <dbReference type="EMBL" id="KDN66732.1"/>
    </source>
</evidence>
<evidence type="ECO:0000256" key="5">
    <source>
        <dbReference type="ARBA" id="ARBA00022989"/>
    </source>
</evidence>
<dbReference type="EMBL" id="JMSE01000904">
    <property type="protein sequence ID" value="KDN66732.1"/>
    <property type="molecule type" value="Genomic_DNA"/>
</dbReference>
<evidence type="ECO:0000256" key="4">
    <source>
        <dbReference type="ARBA" id="ARBA00022692"/>
    </source>
</evidence>
<evidence type="ECO:0000256" key="6">
    <source>
        <dbReference type="ARBA" id="ARBA00023136"/>
    </source>
</evidence>
<evidence type="ECO:0000256" key="2">
    <source>
        <dbReference type="ARBA" id="ARBA00008807"/>
    </source>
</evidence>
<feature type="transmembrane region" description="Helical" evidence="7">
    <location>
        <begin position="41"/>
        <end position="66"/>
    </location>
</feature>